<comment type="caution">
    <text evidence="1">The sequence shown here is derived from an EMBL/GenBank/DDBJ whole genome shotgun (WGS) entry which is preliminary data.</text>
</comment>
<dbReference type="AlphaFoldDB" id="W7YK85"/>
<proteinExistence type="predicted"/>
<evidence type="ECO:0000313" key="2">
    <source>
        <dbReference type="Proteomes" id="UP000019402"/>
    </source>
</evidence>
<sequence>MILSDVLEQKNISWTLVNLLRRGFSWRVGKVMGLLSCISHLINIFRLCTQLSAKDRRAGQNNSRGRRWRVLYSGCKKTTVFSVFDKKASKTRLSIFLKPRSLLIVNDCFKNENNAVFGVFLQRLYTYYFPLHYFRFLSLNFKHIFLASKQSSEQIIKNVLFYGLKPYVY</sequence>
<protein>
    <submittedName>
        <fullName evidence="1">Uncharacterized protein</fullName>
    </submittedName>
</protein>
<organism evidence="1 2">
    <name type="scientific">Saccharicrinis fermentans DSM 9555 = JCM 21142</name>
    <dbReference type="NCBI Taxonomy" id="869213"/>
    <lineage>
        <taxon>Bacteria</taxon>
        <taxon>Pseudomonadati</taxon>
        <taxon>Bacteroidota</taxon>
        <taxon>Bacteroidia</taxon>
        <taxon>Marinilabiliales</taxon>
        <taxon>Marinilabiliaceae</taxon>
        <taxon>Saccharicrinis</taxon>
    </lineage>
</organism>
<name>W7YK85_9BACT</name>
<gene>
    <name evidence="1" type="ORF">JCM21142_93674</name>
</gene>
<keyword evidence="2" id="KW-1185">Reference proteome</keyword>
<evidence type="ECO:0000313" key="1">
    <source>
        <dbReference type="EMBL" id="GAF04951.1"/>
    </source>
</evidence>
<accession>W7YK85</accession>
<reference evidence="1 2" key="1">
    <citation type="journal article" date="2014" name="Genome Announc.">
        <title>Draft Genome Sequence of Cytophaga fermentans JCM 21142T, a Facultative Anaerobe Isolated from Marine Mud.</title>
        <authorList>
            <person name="Starns D."/>
            <person name="Oshima K."/>
            <person name="Suda W."/>
            <person name="Iino T."/>
            <person name="Yuki M."/>
            <person name="Inoue J."/>
            <person name="Kitamura K."/>
            <person name="Iida T."/>
            <person name="Darby A."/>
            <person name="Hattori M."/>
            <person name="Ohkuma M."/>
        </authorList>
    </citation>
    <scope>NUCLEOTIDE SEQUENCE [LARGE SCALE GENOMIC DNA]</scope>
    <source>
        <strain evidence="1 2">JCM 21142</strain>
    </source>
</reference>
<dbReference type="Proteomes" id="UP000019402">
    <property type="component" value="Unassembled WGS sequence"/>
</dbReference>
<dbReference type="EMBL" id="BAMD01000061">
    <property type="protein sequence ID" value="GAF04951.1"/>
    <property type="molecule type" value="Genomic_DNA"/>
</dbReference>
<dbReference type="STRING" id="869213.GCA_000517085_02120"/>